<keyword evidence="2 6" id="KW-0812">Transmembrane</keyword>
<comment type="subcellular location">
    <subcellularLocation>
        <location evidence="1">Membrane</location>
        <topology evidence="1">Multi-pass membrane protein</topology>
    </subcellularLocation>
</comment>
<feature type="transmembrane region" description="Helical" evidence="6">
    <location>
        <begin position="202"/>
        <end position="220"/>
    </location>
</feature>
<evidence type="ECO:0000256" key="5">
    <source>
        <dbReference type="SAM" id="MobiDB-lite"/>
    </source>
</evidence>
<feature type="transmembrane region" description="Helical" evidence="6">
    <location>
        <begin position="528"/>
        <end position="550"/>
    </location>
</feature>
<feature type="transmembrane region" description="Helical" evidence="6">
    <location>
        <begin position="504"/>
        <end position="522"/>
    </location>
</feature>
<gene>
    <name evidence="8" type="ORF">SEMRO_966_G225790.1</name>
</gene>
<reference evidence="8" key="1">
    <citation type="submission" date="2020-06" db="EMBL/GenBank/DDBJ databases">
        <authorList>
            <consortium name="Plant Systems Biology data submission"/>
        </authorList>
    </citation>
    <scope>NUCLEOTIDE SEQUENCE</scope>
    <source>
        <strain evidence="8">D6</strain>
    </source>
</reference>
<dbReference type="GO" id="GO:0016020">
    <property type="term" value="C:membrane"/>
    <property type="evidence" value="ECO:0007669"/>
    <property type="project" value="UniProtKB-SubCell"/>
</dbReference>
<accession>A0A9N8EGP3</accession>
<evidence type="ECO:0000313" key="9">
    <source>
        <dbReference type="Proteomes" id="UP001153069"/>
    </source>
</evidence>
<proteinExistence type="predicted"/>
<dbReference type="OrthoDB" id="42089at2759"/>
<feature type="transmembrane region" description="Helical" evidence="6">
    <location>
        <begin position="91"/>
        <end position="114"/>
    </location>
</feature>
<dbReference type="Proteomes" id="UP001153069">
    <property type="component" value="Unassembled WGS sequence"/>
</dbReference>
<dbReference type="AlphaFoldDB" id="A0A9N8EGP3"/>
<feature type="transmembrane region" description="Helical" evidence="6">
    <location>
        <begin position="610"/>
        <end position="629"/>
    </location>
</feature>
<evidence type="ECO:0000313" key="8">
    <source>
        <dbReference type="EMBL" id="CAB9518834.1"/>
    </source>
</evidence>
<dbReference type="Pfam" id="PF01490">
    <property type="entry name" value="Aa_trans"/>
    <property type="match status" value="1"/>
</dbReference>
<feature type="compositionally biased region" description="Acidic residues" evidence="5">
    <location>
        <begin position="566"/>
        <end position="576"/>
    </location>
</feature>
<evidence type="ECO:0000259" key="7">
    <source>
        <dbReference type="Pfam" id="PF01490"/>
    </source>
</evidence>
<sequence length="644" mass="70591">MTLDSLQQQQPHHDHAVSNTSNTNNGLHTTITNDSHPPLVQDVDATVIPHHAHAHHGPPKTTAWDAWIQLTKAYIGPGCLSLPWAMSQLGLPVGTLTIFIVAWWTSYNCWNVVVLKRTIMREQRAAATTTSREQEDHTTQPHQVTYPDVGEWAYNAKFKEILLVSICVQQLAVCTVFLSFIGENIAAVMERTLAEEGEKGPSHALVITMALPFALLLSFLPNLKVLSPVMVVASISLFVGFGLLGVVVAEEWEHRPTTDTDHTHIEWSQVPTAVCAILYSYEGICVILPVESAMAQPDRYFGTVFVTSMTFTAMVFAAVACLCVVAFGDVTDGSITAFLVETLQDDTMKWWLYMANTACSVAVLLTYPLQLFPSFELMGPWMTRVLRLDIGTHHSYLLRRGRRMVRSFSPIPSCNPDDRAVVGNHEYHDHDPVVAVVSSNNNHETTTSNNSNDEDCLNGNGNATNTTVTAMEFSGEAAADEEYYTDDMNPCAEAYPTPGDSPQLRAILVIFTYILAIAVPNVQLLVSLAGALSGSATGLIFPPLLVLAHVKRQERSLRSSIITATENEEEDDDGEDTVTTGATSMQQQSSYNDSNNMPSLASLQWKKLECYVLFALGVLVCVFGTFAALDDIVRVYLGEGDTGS</sequence>
<keyword evidence="4 6" id="KW-0472">Membrane</keyword>
<keyword evidence="9" id="KW-1185">Reference proteome</keyword>
<dbReference type="GO" id="GO:0015179">
    <property type="term" value="F:L-amino acid transmembrane transporter activity"/>
    <property type="evidence" value="ECO:0007669"/>
    <property type="project" value="TreeGrafter"/>
</dbReference>
<dbReference type="PANTHER" id="PTHR22950:SF681">
    <property type="entry name" value="SH2 DOMAIN-CONTAINING PROTEIN"/>
    <property type="match status" value="1"/>
</dbReference>
<evidence type="ECO:0000256" key="2">
    <source>
        <dbReference type="ARBA" id="ARBA00022692"/>
    </source>
</evidence>
<feature type="compositionally biased region" description="Polar residues" evidence="5">
    <location>
        <begin position="17"/>
        <end position="35"/>
    </location>
</feature>
<feature type="region of interest" description="Disordered" evidence="5">
    <location>
        <begin position="561"/>
        <end position="595"/>
    </location>
</feature>
<dbReference type="EMBL" id="CAICTM010000964">
    <property type="protein sequence ID" value="CAB9518834.1"/>
    <property type="molecule type" value="Genomic_DNA"/>
</dbReference>
<feature type="transmembrane region" description="Helical" evidence="6">
    <location>
        <begin position="229"/>
        <end position="249"/>
    </location>
</feature>
<feature type="compositionally biased region" description="Polar residues" evidence="5">
    <location>
        <begin position="1"/>
        <end position="10"/>
    </location>
</feature>
<feature type="transmembrane region" description="Helical" evidence="6">
    <location>
        <begin position="161"/>
        <end position="182"/>
    </location>
</feature>
<evidence type="ECO:0000256" key="6">
    <source>
        <dbReference type="SAM" id="Phobius"/>
    </source>
</evidence>
<feature type="region of interest" description="Disordered" evidence="5">
    <location>
        <begin position="1"/>
        <end position="39"/>
    </location>
</feature>
<dbReference type="InterPro" id="IPR013057">
    <property type="entry name" value="AA_transpt_TM"/>
</dbReference>
<feature type="domain" description="Amino acid transporter transmembrane" evidence="7">
    <location>
        <begin position="60"/>
        <end position="560"/>
    </location>
</feature>
<comment type="caution">
    <text evidence="8">The sequence shown here is derived from an EMBL/GenBank/DDBJ whole genome shotgun (WGS) entry which is preliminary data.</text>
</comment>
<feature type="transmembrane region" description="Helical" evidence="6">
    <location>
        <begin position="269"/>
        <end position="288"/>
    </location>
</feature>
<feature type="transmembrane region" description="Helical" evidence="6">
    <location>
        <begin position="300"/>
        <end position="330"/>
    </location>
</feature>
<feature type="compositionally biased region" description="Polar residues" evidence="5">
    <location>
        <begin position="584"/>
        <end position="595"/>
    </location>
</feature>
<name>A0A9N8EGP3_9STRA</name>
<evidence type="ECO:0000256" key="4">
    <source>
        <dbReference type="ARBA" id="ARBA00023136"/>
    </source>
</evidence>
<evidence type="ECO:0000256" key="3">
    <source>
        <dbReference type="ARBA" id="ARBA00022989"/>
    </source>
</evidence>
<protein>
    <submittedName>
        <fullName evidence="8">Proton-coupled amino acid transporter</fullName>
    </submittedName>
</protein>
<feature type="transmembrane region" description="Helical" evidence="6">
    <location>
        <begin position="350"/>
        <end position="369"/>
    </location>
</feature>
<dbReference type="PANTHER" id="PTHR22950">
    <property type="entry name" value="AMINO ACID TRANSPORTER"/>
    <property type="match status" value="1"/>
</dbReference>
<evidence type="ECO:0000256" key="1">
    <source>
        <dbReference type="ARBA" id="ARBA00004141"/>
    </source>
</evidence>
<keyword evidence="3 6" id="KW-1133">Transmembrane helix</keyword>
<organism evidence="8 9">
    <name type="scientific">Seminavis robusta</name>
    <dbReference type="NCBI Taxonomy" id="568900"/>
    <lineage>
        <taxon>Eukaryota</taxon>
        <taxon>Sar</taxon>
        <taxon>Stramenopiles</taxon>
        <taxon>Ochrophyta</taxon>
        <taxon>Bacillariophyta</taxon>
        <taxon>Bacillariophyceae</taxon>
        <taxon>Bacillariophycidae</taxon>
        <taxon>Naviculales</taxon>
        <taxon>Naviculaceae</taxon>
        <taxon>Seminavis</taxon>
    </lineage>
</organism>